<dbReference type="PROSITE" id="PS50279">
    <property type="entry name" value="BPTI_KUNITZ_2"/>
    <property type="match status" value="2"/>
</dbReference>
<evidence type="ECO:0000259" key="4">
    <source>
        <dbReference type="PROSITE" id="PS50279"/>
    </source>
</evidence>
<evidence type="ECO:0000313" key="5">
    <source>
        <dbReference type="EMBL" id="CAI8038888.1"/>
    </source>
</evidence>
<dbReference type="AlphaFoldDB" id="A0AA35WYS0"/>
<keyword evidence="6" id="KW-1185">Reference proteome</keyword>
<feature type="compositionally biased region" description="Polar residues" evidence="2">
    <location>
        <begin position="231"/>
        <end position="254"/>
    </location>
</feature>
<evidence type="ECO:0000256" key="3">
    <source>
        <dbReference type="SAM" id="SignalP"/>
    </source>
</evidence>
<feature type="chain" id="PRO_5041338366" evidence="3">
    <location>
        <begin position="19"/>
        <end position="548"/>
    </location>
</feature>
<protein>
    <submittedName>
        <fullName evidence="5">Kunitz-type serine protease inhibitor DrKIn-I</fullName>
    </submittedName>
</protein>
<dbReference type="InterPro" id="IPR050098">
    <property type="entry name" value="TFPI/VKTCI-like"/>
</dbReference>
<dbReference type="InterPro" id="IPR036880">
    <property type="entry name" value="Kunitz_BPTI_sf"/>
</dbReference>
<feature type="compositionally biased region" description="Polar residues" evidence="2">
    <location>
        <begin position="385"/>
        <end position="396"/>
    </location>
</feature>
<dbReference type="CDD" id="cd19941">
    <property type="entry name" value="TIL"/>
    <property type="match status" value="1"/>
</dbReference>
<gene>
    <name evidence="5" type="ORF">GBAR_LOCUS21665</name>
</gene>
<dbReference type="PROSITE" id="PS00280">
    <property type="entry name" value="BPTI_KUNITZ_1"/>
    <property type="match status" value="2"/>
</dbReference>
<dbReference type="FunFam" id="4.10.410.10:FF:000004">
    <property type="entry name" value="Tissue factor pathway inhibitor"/>
    <property type="match status" value="1"/>
</dbReference>
<dbReference type="InterPro" id="IPR036084">
    <property type="entry name" value="Ser_inhib-like_sf"/>
</dbReference>
<feature type="compositionally biased region" description="Gly residues" evidence="2">
    <location>
        <begin position="428"/>
        <end position="470"/>
    </location>
</feature>
<feature type="compositionally biased region" description="Low complexity" evidence="2">
    <location>
        <begin position="267"/>
        <end position="318"/>
    </location>
</feature>
<dbReference type="EMBL" id="CASHTH010003016">
    <property type="protein sequence ID" value="CAI8038888.1"/>
    <property type="molecule type" value="Genomic_DNA"/>
</dbReference>
<accession>A0AA35WYS0</accession>
<dbReference type="SUPFAM" id="SSF57362">
    <property type="entry name" value="BPTI-like"/>
    <property type="match status" value="2"/>
</dbReference>
<sequence>MLATWICIVLAIFAVSDAQKEKPPENADCSLVRCASPDCLPGYRPMTLDGECCPSCQKCPPSLLPCPLILCESITYRDPCGCPECTLATPPETETTPTPSTEETVIPERVCEISGQVYTTCGTACPPVCGEPGQLFCTLQCVVGCQCPSGTFLDSTARQCVTECPTTTSPPTTETPELCSLEPDIGPCRGSMRRYHFSATSRRCEVFIYGGCGGNDNNFETLEICQQTCGTSQVSGTPTTENSLPTGTTASHPTRPTGGTGSHPTRPTGSQPTKPTTGGTSSRPTRPTGPTRPTSSQPSKPTTGGTGSKPTKPTGLTGETPTMPTRPGTDSQLTRPTGTRPTRPTGGTGSRPTRPTGGTGSRPTRPTGGTSSRPTGPTRPTGGTASQPTRPTSERPTTGGVVPTKPSSTGSTPTKPTAGVTVPPGSKPTGGGAGSKLTGGGAGSKPTGGGAGSKLTGGGAGSKPTGGGAGSTPPGNRPTESETTPTANAICTLRRDRGSPCANGPIDGSMRRFYYNSRRNTCKAFSFRGCGGNANRFESRQECKNTCM</sequence>
<feature type="compositionally biased region" description="Low complexity" evidence="2">
    <location>
        <begin position="334"/>
        <end position="384"/>
    </location>
</feature>
<evidence type="ECO:0000313" key="6">
    <source>
        <dbReference type="Proteomes" id="UP001174909"/>
    </source>
</evidence>
<dbReference type="InterPro" id="IPR002919">
    <property type="entry name" value="TIL_dom"/>
</dbReference>
<keyword evidence="3" id="KW-0732">Signal</keyword>
<dbReference type="Gene3D" id="4.10.410.10">
    <property type="entry name" value="Pancreatic trypsin inhibitor Kunitz domain"/>
    <property type="match status" value="2"/>
</dbReference>
<dbReference type="PANTHER" id="PTHR10083">
    <property type="entry name" value="KUNITZ-TYPE PROTEASE INHIBITOR-RELATED"/>
    <property type="match status" value="1"/>
</dbReference>
<dbReference type="Proteomes" id="UP001174909">
    <property type="component" value="Unassembled WGS sequence"/>
</dbReference>
<dbReference type="Gene3D" id="2.10.25.10">
    <property type="entry name" value="Laminin"/>
    <property type="match status" value="1"/>
</dbReference>
<dbReference type="SMART" id="SM00131">
    <property type="entry name" value="KU"/>
    <property type="match status" value="2"/>
</dbReference>
<evidence type="ECO:0000256" key="1">
    <source>
        <dbReference type="ARBA" id="ARBA00023157"/>
    </source>
</evidence>
<dbReference type="InterPro" id="IPR020901">
    <property type="entry name" value="Prtase_inh_Kunz-CS"/>
</dbReference>
<reference evidence="5" key="1">
    <citation type="submission" date="2023-03" db="EMBL/GenBank/DDBJ databases">
        <authorList>
            <person name="Steffen K."/>
            <person name="Cardenas P."/>
        </authorList>
    </citation>
    <scope>NUCLEOTIDE SEQUENCE</scope>
</reference>
<comment type="caution">
    <text evidence="5">The sequence shown here is derived from an EMBL/GenBank/DDBJ whole genome shotgun (WGS) entry which is preliminary data.</text>
</comment>
<dbReference type="PANTHER" id="PTHR10083:SF374">
    <property type="entry name" value="BPTI_KUNITZ INHIBITOR DOMAIN-CONTAINING PROTEIN"/>
    <property type="match status" value="1"/>
</dbReference>
<dbReference type="Pfam" id="PF01826">
    <property type="entry name" value="TIL"/>
    <property type="match status" value="1"/>
</dbReference>
<dbReference type="SUPFAM" id="SSF57567">
    <property type="entry name" value="Serine protease inhibitors"/>
    <property type="match status" value="1"/>
</dbReference>
<name>A0AA35WYS0_GEOBA</name>
<feature type="signal peptide" evidence="3">
    <location>
        <begin position="1"/>
        <end position="18"/>
    </location>
</feature>
<dbReference type="InterPro" id="IPR002223">
    <property type="entry name" value="Kunitz_BPTI"/>
</dbReference>
<feature type="compositionally biased region" description="Low complexity" evidence="2">
    <location>
        <begin position="403"/>
        <end position="417"/>
    </location>
</feature>
<evidence type="ECO:0000256" key="2">
    <source>
        <dbReference type="SAM" id="MobiDB-lite"/>
    </source>
</evidence>
<proteinExistence type="predicted"/>
<dbReference type="PRINTS" id="PR00759">
    <property type="entry name" value="BASICPTASE"/>
</dbReference>
<feature type="domain" description="BPTI/Kunitz inhibitor" evidence="4">
    <location>
        <begin position="491"/>
        <end position="547"/>
    </location>
</feature>
<dbReference type="Pfam" id="PF00014">
    <property type="entry name" value="Kunitz_BPTI"/>
    <property type="match status" value="2"/>
</dbReference>
<feature type="domain" description="BPTI/Kunitz inhibitor" evidence="4">
    <location>
        <begin position="179"/>
        <end position="229"/>
    </location>
</feature>
<organism evidence="5 6">
    <name type="scientific">Geodia barretti</name>
    <name type="common">Barrett's horny sponge</name>
    <dbReference type="NCBI Taxonomy" id="519541"/>
    <lineage>
        <taxon>Eukaryota</taxon>
        <taxon>Metazoa</taxon>
        <taxon>Porifera</taxon>
        <taxon>Demospongiae</taxon>
        <taxon>Heteroscleromorpha</taxon>
        <taxon>Tetractinellida</taxon>
        <taxon>Astrophorina</taxon>
        <taxon>Geodiidae</taxon>
        <taxon>Geodia</taxon>
    </lineage>
</organism>
<keyword evidence="1" id="KW-1015">Disulfide bond</keyword>
<dbReference type="CDD" id="cd00109">
    <property type="entry name" value="Kunitz-type"/>
    <property type="match status" value="2"/>
</dbReference>
<feature type="region of interest" description="Disordered" evidence="2">
    <location>
        <begin position="231"/>
        <end position="484"/>
    </location>
</feature>
<dbReference type="GO" id="GO:0004867">
    <property type="term" value="F:serine-type endopeptidase inhibitor activity"/>
    <property type="evidence" value="ECO:0007669"/>
    <property type="project" value="InterPro"/>
</dbReference>
<feature type="compositionally biased region" description="Polar residues" evidence="2">
    <location>
        <begin position="319"/>
        <end position="333"/>
    </location>
</feature>